<feature type="compositionally biased region" description="Polar residues" evidence="1">
    <location>
        <begin position="26"/>
        <end position="40"/>
    </location>
</feature>
<dbReference type="EMBL" id="DF820455">
    <property type="protein sequence ID" value="GAK49756.1"/>
    <property type="molecule type" value="Genomic_DNA"/>
</dbReference>
<feature type="chain" id="PRO_5006631490" evidence="2">
    <location>
        <begin position="26"/>
        <end position="310"/>
    </location>
</feature>
<feature type="compositionally biased region" description="Basic and acidic residues" evidence="1">
    <location>
        <begin position="74"/>
        <end position="83"/>
    </location>
</feature>
<evidence type="ECO:0000313" key="5">
    <source>
        <dbReference type="Proteomes" id="UP000030700"/>
    </source>
</evidence>
<evidence type="ECO:0000256" key="2">
    <source>
        <dbReference type="SAM" id="SignalP"/>
    </source>
</evidence>
<keyword evidence="5" id="KW-1185">Reference proteome</keyword>
<evidence type="ECO:0000313" key="4">
    <source>
        <dbReference type="EMBL" id="GAK49756.1"/>
    </source>
</evidence>
<feature type="region of interest" description="Disordered" evidence="1">
    <location>
        <begin position="26"/>
        <end position="88"/>
    </location>
</feature>
<proteinExistence type="predicted"/>
<dbReference type="Proteomes" id="UP000030700">
    <property type="component" value="Unassembled WGS sequence"/>
</dbReference>
<gene>
    <name evidence="4" type="ORF">U14_00980</name>
</gene>
<reference evidence="4" key="1">
    <citation type="journal article" date="2015" name="PeerJ">
        <title>First genomic representation of candidate bacterial phylum KSB3 points to enhanced environmental sensing as a trigger of wastewater bulking.</title>
        <authorList>
            <person name="Sekiguchi Y."/>
            <person name="Ohashi A."/>
            <person name="Parks D.H."/>
            <person name="Yamauchi T."/>
            <person name="Tyson G.W."/>
            <person name="Hugenholtz P."/>
        </authorList>
    </citation>
    <scope>NUCLEOTIDE SEQUENCE [LARGE SCALE GENOMIC DNA]</scope>
</reference>
<feature type="domain" description="TNase-like" evidence="3">
    <location>
        <begin position="131"/>
        <end position="231"/>
    </location>
</feature>
<dbReference type="Gene3D" id="2.40.50.90">
    <property type="match status" value="1"/>
</dbReference>
<evidence type="ECO:0000256" key="1">
    <source>
        <dbReference type="SAM" id="MobiDB-lite"/>
    </source>
</evidence>
<accession>A0A0S6VVI4</accession>
<dbReference type="Pfam" id="PF00565">
    <property type="entry name" value="SNase"/>
    <property type="match status" value="1"/>
</dbReference>
<dbReference type="InterPro" id="IPR016071">
    <property type="entry name" value="Staphylococal_nuclease_OB-fold"/>
</dbReference>
<dbReference type="InterPro" id="IPR035437">
    <property type="entry name" value="SNase_OB-fold_sf"/>
</dbReference>
<dbReference type="AlphaFoldDB" id="A0A0S6VVI4"/>
<sequence>MKRMVFVVCCCYIVCSVLCVSLADSAPSQPQNGRQNNQNKGSRNENNSGGPPGENKGKGSGNENNNSGPPGENRAPENARGGEKPGGGSGYFYSSKAYRLRAIERDGTLLLVSETKGYDWTLKQYYDVVETITLLGVRAPKSGDVCYHEYFTRVEQLAADIALEIEYDDAAPASENQKARPAYLVTEDGQLINIQLIEEGYAALQPGRYLYYSKFNDAQQEARQQERGIWTAGKQCTAVPLAAVMMLKPAATTSNKRDCKIKGLISSDGKLKYCLSPGDKNYNMIKMRETEGERWFCTKEEARSAGWACY</sequence>
<dbReference type="HOGENOM" id="CLU_896190_0_0_0"/>
<organism evidence="4">
    <name type="scientific">Candidatus Moduliflexus flocculans</name>
    <dbReference type="NCBI Taxonomy" id="1499966"/>
    <lineage>
        <taxon>Bacteria</taxon>
        <taxon>Candidatus Moduliflexota</taxon>
        <taxon>Candidatus Moduliflexia</taxon>
        <taxon>Candidatus Moduliflexales</taxon>
        <taxon>Candidatus Moduliflexaceae</taxon>
    </lineage>
</organism>
<evidence type="ECO:0000259" key="3">
    <source>
        <dbReference type="Pfam" id="PF00565"/>
    </source>
</evidence>
<feature type="signal peptide" evidence="2">
    <location>
        <begin position="1"/>
        <end position="25"/>
    </location>
</feature>
<feature type="compositionally biased region" description="Low complexity" evidence="1">
    <location>
        <begin position="61"/>
        <end position="73"/>
    </location>
</feature>
<protein>
    <submittedName>
        <fullName evidence="4">Succinoglycan biosynthesis protein</fullName>
    </submittedName>
</protein>
<keyword evidence="2" id="KW-0732">Signal</keyword>
<dbReference type="SUPFAM" id="SSF50199">
    <property type="entry name" value="Staphylococcal nuclease"/>
    <property type="match status" value="1"/>
</dbReference>
<name>A0A0S6VVI4_9BACT</name>
<dbReference type="STRING" id="1499966.U14_00980"/>